<keyword evidence="1" id="KW-0479">Metal-binding</keyword>
<sequence>MRLSDSSSSLNCCESAILLPQTFFDSSSSSKSSGFRPSKGVSLINRPFLEKNYLGPGLPVFICQIIMASQIEENLPVSSTNAISLDDESQSPSQPDEVELKKRRYSRAWDHFKPVKVKGVPYGACKYCDRRYKNSRNCGTKSMLDHMLKCPNRTRDAQNEGDTGGAYFDQDVSRKKICTCHYFTRVSTLYS</sequence>
<reference evidence="6" key="1">
    <citation type="journal article" date="2013" name="Genome Biol.">
        <title>Reference genomes and transcriptomes of Nicotiana sylvestris and Nicotiana tomentosiformis.</title>
        <authorList>
            <person name="Sierro N."/>
            <person name="Battey J.N."/>
            <person name="Ouadi S."/>
            <person name="Bovet L."/>
            <person name="Goepfert S."/>
            <person name="Bakaher N."/>
            <person name="Peitsch M.C."/>
            <person name="Ivanov N.V."/>
        </authorList>
    </citation>
    <scope>NUCLEOTIDE SEQUENCE [LARGE SCALE GENOMIC DNA]</scope>
</reference>
<evidence type="ECO:0000313" key="8">
    <source>
        <dbReference type="RefSeq" id="XP_009797297.1"/>
    </source>
</evidence>
<proteinExistence type="predicted"/>
<keyword evidence="3" id="KW-0862">Zinc</keyword>
<dbReference type="PANTHER" id="PTHR34396">
    <property type="entry name" value="OS03G0264950 PROTEIN-RELATED"/>
    <property type="match status" value="1"/>
</dbReference>
<gene>
    <name evidence="7 8" type="primary">LOC104243747</name>
</gene>
<evidence type="ECO:0000259" key="5">
    <source>
        <dbReference type="PROSITE" id="PS50808"/>
    </source>
</evidence>
<dbReference type="GO" id="GO:1990837">
    <property type="term" value="F:sequence-specific double-stranded DNA binding"/>
    <property type="evidence" value="ECO:0007669"/>
    <property type="project" value="TreeGrafter"/>
</dbReference>
<protein>
    <submittedName>
        <fullName evidence="7">Uncharacterized protein LOC104243747 isoform X2</fullName>
    </submittedName>
    <submittedName>
        <fullName evidence="8">Uncharacterized protein LOC104243747 isoform X3</fullName>
    </submittedName>
</protein>
<dbReference type="SMART" id="SM00614">
    <property type="entry name" value="ZnF_BED"/>
    <property type="match status" value="1"/>
</dbReference>
<dbReference type="Proteomes" id="UP000189701">
    <property type="component" value="Unplaced"/>
</dbReference>
<dbReference type="PANTHER" id="PTHR34396:SF25">
    <property type="entry name" value="BOUNDARY ELEMENT ASSOCIATED FACTOR"/>
    <property type="match status" value="1"/>
</dbReference>
<feature type="domain" description="BED-type" evidence="5">
    <location>
        <begin position="103"/>
        <end position="157"/>
    </location>
</feature>
<organism evidence="6 7">
    <name type="scientific">Nicotiana sylvestris</name>
    <name type="common">Wood tobacco</name>
    <name type="synonym">South American tobacco</name>
    <dbReference type="NCBI Taxonomy" id="4096"/>
    <lineage>
        <taxon>Eukaryota</taxon>
        <taxon>Viridiplantae</taxon>
        <taxon>Streptophyta</taxon>
        <taxon>Embryophyta</taxon>
        <taxon>Tracheophyta</taxon>
        <taxon>Spermatophyta</taxon>
        <taxon>Magnoliopsida</taxon>
        <taxon>eudicotyledons</taxon>
        <taxon>Gunneridae</taxon>
        <taxon>Pentapetalae</taxon>
        <taxon>asterids</taxon>
        <taxon>lamiids</taxon>
        <taxon>Solanales</taxon>
        <taxon>Solanaceae</taxon>
        <taxon>Nicotianoideae</taxon>
        <taxon>Nicotianeae</taxon>
        <taxon>Nicotiana</taxon>
    </lineage>
</organism>
<evidence type="ECO:0000256" key="1">
    <source>
        <dbReference type="ARBA" id="ARBA00022723"/>
    </source>
</evidence>
<keyword evidence="2 4" id="KW-0863">Zinc-finger</keyword>
<evidence type="ECO:0000256" key="2">
    <source>
        <dbReference type="ARBA" id="ARBA00022771"/>
    </source>
</evidence>
<dbReference type="GO" id="GO:0005634">
    <property type="term" value="C:nucleus"/>
    <property type="evidence" value="ECO:0007669"/>
    <property type="project" value="TreeGrafter"/>
</dbReference>
<evidence type="ECO:0000256" key="3">
    <source>
        <dbReference type="ARBA" id="ARBA00022833"/>
    </source>
</evidence>
<name>A0A1U7Y5Q5_NICSY</name>
<dbReference type="GO" id="GO:0006357">
    <property type="term" value="P:regulation of transcription by RNA polymerase II"/>
    <property type="evidence" value="ECO:0007669"/>
    <property type="project" value="TreeGrafter"/>
</dbReference>
<dbReference type="InterPro" id="IPR053031">
    <property type="entry name" value="Cuticle_assoc_protein"/>
</dbReference>
<reference evidence="7 8" key="2">
    <citation type="submission" date="2025-04" db="UniProtKB">
        <authorList>
            <consortium name="RefSeq"/>
        </authorList>
    </citation>
    <scope>IDENTIFICATION</scope>
    <source>
        <tissue evidence="7 8">Leaf</tissue>
    </source>
</reference>
<dbReference type="InterPro" id="IPR003656">
    <property type="entry name" value="Znf_BED"/>
</dbReference>
<keyword evidence="6" id="KW-1185">Reference proteome</keyword>
<dbReference type="AlphaFoldDB" id="A0A1U7Y5Q5"/>
<evidence type="ECO:0000313" key="6">
    <source>
        <dbReference type="Proteomes" id="UP000189701"/>
    </source>
</evidence>
<dbReference type="RefSeq" id="XP_009797297.1">
    <property type="nucleotide sequence ID" value="XM_009798995.1"/>
</dbReference>
<accession>A0A1U7Y5Q5</accession>
<evidence type="ECO:0000256" key="4">
    <source>
        <dbReference type="PROSITE-ProRule" id="PRU00027"/>
    </source>
</evidence>
<dbReference type="GeneID" id="104243747"/>
<dbReference type="GO" id="GO:0008270">
    <property type="term" value="F:zinc ion binding"/>
    <property type="evidence" value="ECO:0007669"/>
    <property type="project" value="UniProtKB-KW"/>
</dbReference>
<dbReference type="RefSeq" id="XP_070016443.1">
    <property type="nucleotide sequence ID" value="XM_070160342.1"/>
</dbReference>
<dbReference type="RefSeq" id="XP_009797296.1">
    <property type="nucleotide sequence ID" value="XM_009798994.1"/>
</dbReference>
<dbReference type="PROSITE" id="PS50808">
    <property type="entry name" value="ZF_BED"/>
    <property type="match status" value="1"/>
</dbReference>
<evidence type="ECO:0000313" key="7">
    <source>
        <dbReference type="RefSeq" id="XP_009797296.1"/>
    </source>
</evidence>